<evidence type="ECO:0000256" key="2">
    <source>
        <dbReference type="ARBA" id="ARBA00012255"/>
    </source>
</evidence>
<evidence type="ECO:0000313" key="7">
    <source>
        <dbReference type="EMBL" id="KAL3642176.1"/>
    </source>
</evidence>
<dbReference type="InterPro" id="IPR046372">
    <property type="entry name" value="PARG_cat_C"/>
</dbReference>
<dbReference type="GO" id="GO:0004649">
    <property type="term" value="F:poly(ADP-ribose) glycohydrolase activity"/>
    <property type="evidence" value="ECO:0007669"/>
    <property type="project" value="UniProtKB-EC"/>
</dbReference>
<dbReference type="AlphaFoldDB" id="A0ABD3DMS3"/>
<gene>
    <name evidence="7" type="ORF">CASFOL_012991</name>
</gene>
<proteinExistence type="inferred from homology"/>
<dbReference type="Pfam" id="PF20811">
    <property type="entry name" value="PARG_cat_N"/>
    <property type="match status" value="1"/>
</dbReference>
<organism evidence="7 8">
    <name type="scientific">Castilleja foliolosa</name>
    <dbReference type="NCBI Taxonomy" id="1961234"/>
    <lineage>
        <taxon>Eukaryota</taxon>
        <taxon>Viridiplantae</taxon>
        <taxon>Streptophyta</taxon>
        <taxon>Embryophyta</taxon>
        <taxon>Tracheophyta</taxon>
        <taxon>Spermatophyta</taxon>
        <taxon>Magnoliopsida</taxon>
        <taxon>eudicotyledons</taxon>
        <taxon>Gunneridae</taxon>
        <taxon>Pentapetalae</taxon>
        <taxon>asterids</taxon>
        <taxon>lamiids</taxon>
        <taxon>Lamiales</taxon>
        <taxon>Orobanchaceae</taxon>
        <taxon>Pedicularideae</taxon>
        <taxon>Castillejinae</taxon>
        <taxon>Castilleja</taxon>
    </lineage>
</organism>
<sequence length="462" mass="51802">MNRDDYRSIRPYLPVELGTLDCWPPAVVKTLKSLSGGPSLSNVSSGKHFAGAIADLRSSLGFRPLRPNTSLGLSLFFDNLMSKDEAEKWFVEVVPRLADLVLSLPALLEDHYKNAGEIGLRLLKSQQSGMVVLSQELISALLSCALFCMFPTANRGENYLPPINFDYLFGRECNMASHENKIKCLVHYFERVSTNMPSGNVSFERKVLPFTNADFWSNSTNLLCKFEIHSSGVIEDQSTELLEVDFADRYLGGLVLQLGTLQEEIRFSINPELIIGTLFLPVMADNESIEMVGAERFSNYTGYDLTFRFSGDHKDNKCVDAVGRRRTRVIAIDALEQPGSTQYKPESLVREANKAFCGFRLNPNVEGEMGVATGNWGCGVFGGDVEVKIVIQWLAASEAKRAFLFYYTFGLEALEKLGPFVEWVEAHKWSVGEVWSRVVEYSGERVRGETRDGFFEWLVPLL</sequence>
<dbReference type="PANTHER" id="PTHR12837:SF0">
    <property type="entry name" value="POLY(ADP-RIBOSE) GLYCOHYDROLASE"/>
    <property type="match status" value="1"/>
</dbReference>
<feature type="domain" description="PARG catalytic Macro" evidence="5">
    <location>
        <begin position="214"/>
        <end position="415"/>
    </location>
</feature>
<keyword evidence="8" id="KW-1185">Reference proteome</keyword>
<dbReference type="PANTHER" id="PTHR12837">
    <property type="entry name" value="POLY ADP-RIBOSE GLYCOHYDROLASE"/>
    <property type="match status" value="1"/>
</dbReference>
<dbReference type="Pfam" id="PF05028">
    <property type="entry name" value="PARG_cat_C"/>
    <property type="match status" value="1"/>
</dbReference>
<name>A0ABD3DMS3_9LAMI</name>
<evidence type="ECO:0000256" key="3">
    <source>
        <dbReference type="ARBA" id="ARBA00022801"/>
    </source>
</evidence>
<protein>
    <recommendedName>
        <fullName evidence="2">poly(ADP-ribose) glycohydrolase</fullName>
        <ecNumber evidence="2">3.2.1.143</ecNumber>
    </recommendedName>
</protein>
<dbReference type="InterPro" id="IPR048362">
    <property type="entry name" value="PARG_helical"/>
</dbReference>
<feature type="active site" evidence="4">
    <location>
        <position position="245"/>
    </location>
</feature>
<accession>A0ABD3DMS3</accession>
<keyword evidence="3" id="KW-0378">Hydrolase</keyword>
<reference evidence="8" key="1">
    <citation type="journal article" date="2024" name="IScience">
        <title>Strigolactones Initiate the Formation of Haustorium-like Structures in Castilleja.</title>
        <authorList>
            <person name="Buerger M."/>
            <person name="Peterson D."/>
            <person name="Chory J."/>
        </authorList>
    </citation>
    <scope>NUCLEOTIDE SEQUENCE [LARGE SCALE GENOMIC DNA]</scope>
</reference>
<comment type="caution">
    <text evidence="7">The sequence shown here is derived from an EMBL/GenBank/DDBJ whole genome shotgun (WGS) entry which is preliminary data.</text>
</comment>
<evidence type="ECO:0000259" key="5">
    <source>
        <dbReference type="Pfam" id="PF05028"/>
    </source>
</evidence>
<evidence type="ECO:0000313" key="8">
    <source>
        <dbReference type="Proteomes" id="UP001632038"/>
    </source>
</evidence>
<feature type="domain" description="PARG helical" evidence="6">
    <location>
        <begin position="81"/>
        <end position="205"/>
    </location>
</feature>
<evidence type="ECO:0000256" key="1">
    <source>
        <dbReference type="ARBA" id="ARBA00009545"/>
    </source>
</evidence>
<evidence type="ECO:0000256" key="4">
    <source>
        <dbReference type="PIRSR" id="PIRSR607724-1"/>
    </source>
</evidence>
<comment type="similarity">
    <text evidence="1">Belongs to the poly(ADP-ribose) glycohydrolase family.</text>
</comment>
<dbReference type="EC" id="3.2.1.143" evidence="2"/>
<dbReference type="EMBL" id="JAVIJP010000016">
    <property type="protein sequence ID" value="KAL3642176.1"/>
    <property type="molecule type" value="Genomic_DNA"/>
</dbReference>
<feature type="active site" evidence="4">
    <location>
        <position position="263"/>
    </location>
</feature>
<dbReference type="Proteomes" id="UP001632038">
    <property type="component" value="Unassembled WGS sequence"/>
</dbReference>
<dbReference type="InterPro" id="IPR007724">
    <property type="entry name" value="Poly_GlycHdrlase"/>
</dbReference>
<feature type="active site" evidence="4">
    <location>
        <position position="264"/>
    </location>
</feature>
<evidence type="ECO:0000259" key="6">
    <source>
        <dbReference type="Pfam" id="PF20811"/>
    </source>
</evidence>